<feature type="compositionally biased region" description="Low complexity" evidence="2">
    <location>
        <begin position="151"/>
        <end position="175"/>
    </location>
</feature>
<dbReference type="Proteomes" id="UP000078561">
    <property type="component" value="Unassembled WGS sequence"/>
</dbReference>
<dbReference type="Gene3D" id="4.10.1000.40">
    <property type="match status" value="1"/>
</dbReference>
<evidence type="ECO:0000313" key="5">
    <source>
        <dbReference type="EMBL" id="SAL96316.1"/>
    </source>
</evidence>
<feature type="compositionally biased region" description="Low complexity" evidence="2">
    <location>
        <begin position="80"/>
        <end position="96"/>
    </location>
</feature>
<feature type="region of interest" description="Disordered" evidence="2">
    <location>
        <begin position="34"/>
        <end position="106"/>
    </location>
</feature>
<dbReference type="Pfam" id="PF14608">
    <property type="entry name" value="zf-CCCH_2"/>
    <property type="match status" value="2"/>
</dbReference>
<evidence type="ECO:0000256" key="3">
    <source>
        <dbReference type="SAM" id="Phobius"/>
    </source>
</evidence>
<dbReference type="OrthoDB" id="438553at2759"/>
<accession>A0A168L943</accession>
<feature type="region of interest" description="Disordered" evidence="2">
    <location>
        <begin position="124"/>
        <end position="216"/>
    </location>
</feature>
<evidence type="ECO:0000259" key="4">
    <source>
        <dbReference type="PROSITE" id="PS50103"/>
    </source>
</evidence>
<reference evidence="5" key="1">
    <citation type="submission" date="2016-04" db="EMBL/GenBank/DDBJ databases">
        <authorList>
            <person name="Evans L.H."/>
            <person name="Alamgir A."/>
            <person name="Owens N."/>
            <person name="Weber N.D."/>
            <person name="Virtaneva K."/>
            <person name="Barbian K."/>
            <person name="Babar A."/>
            <person name="Rosenke K."/>
        </authorList>
    </citation>
    <scope>NUCLEOTIDE SEQUENCE [LARGE SCALE GENOMIC DNA]</scope>
    <source>
        <strain evidence="5">CBS 101.48</strain>
    </source>
</reference>
<dbReference type="EMBL" id="LT550921">
    <property type="protein sequence ID" value="SAL96316.1"/>
    <property type="molecule type" value="Genomic_DNA"/>
</dbReference>
<evidence type="ECO:0000313" key="6">
    <source>
        <dbReference type="Proteomes" id="UP000078561"/>
    </source>
</evidence>
<keyword evidence="6" id="KW-1185">Reference proteome</keyword>
<feature type="compositionally biased region" description="Low complexity" evidence="2">
    <location>
        <begin position="184"/>
        <end position="207"/>
    </location>
</feature>
<keyword evidence="1" id="KW-0479">Metal-binding</keyword>
<protein>
    <recommendedName>
        <fullName evidence="4">C3H1-type domain-containing protein</fullName>
    </recommendedName>
</protein>
<keyword evidence="3" id="KW-1133">Transmembrane helix</keyword>
<keyword evidence="3" id="KW-0812">Transmembrane</keyword>
<proteinExistence type="predicted"/>
<dbReference type="PROSITE" id="PS50103">
    <property type="entry name" value="ZF_C3H1"/>
    <property type="match status" value="1"/>
</dbReference>
<dbReference type="InterPro" id="IPR000571">
    <property type="entry name" value="Znf_CCCH"/>
</dbReference>
<feature type="compositionally biased region" description="Low complexity" evidence="2">
    <location>
        <begin position="124"/>
        <end position="134"/>
    </location>
</feature>
<feature type="compositionally biased region" description="Basic and acidic residues" evidence="2">
    <location>
        <begin position="34"/>
        <end position="75"/>
    </location>
</feature>
<dbReference type="STRING" id="4829.A0A168L943"/>
<dbReference type="GO" id="GO:0008270">
    <property type="term" value="F:zinc ion binding"/>
    <property type="evidence" value="ECO:0007669"/>
    <property type="project" value="UniProtKB-KW"/>
</dbReference>
<keyword evidence="3" id="KW-0472">Membrane</keyword>
<organism evidence="5">
    <name type="scientific">Absidia glauca</name>
    <name type="common">Pin mould</name>
    <dbReference type="NCBI Taxonomy" id="4829"/>
    <lineage>
        <taxon>Eukaryota</taxon>
        <taxon>Fungi</taxon>
        <taxon>Fungi incertae sedis</taxon>
        <taxon>Mucoromycota</taxon>
        <taxon>Mucoromycotina</taxon>
        <taxon>Mucoromycetes</taxon>
        <taxon>Mucorales</taxon>
        <taxon>Cunninghamellaceae</taxon>
        <taxon>Absidia</taxon>
    </lineage>
</organism>
<dbReference type="AlphaFoldDB" id="A0A168L943"/>
<sequence length="347" mass="38659">MNDLSNQRNKAIIIGSLALLTLSSLLYVTMLRKPEGSSKPAKDPKSRQVVKENSAKIPQKKETTKDDGLRHDDVPQAKATVTLEETGMETETMATGPVKQSTTEEDRIEADTLIATAIATATTDDNTDSYTTSLGPTDSTLQEDDLEEKSPLLTAAPSTSTSSDISSSRLSQQQDAINLPPPASSTNNSSTTSNSNSSNINGSGLNGYWQPPSTNTTFQHSMGWPELFTLQQQDDDLAKQVSIGTIPTTAPAPAKTNGEKKKHSKKRMTRLEQIDQQRQTHIVTMKARCNWWPNCTNKNCKYHHPYKPCRYGDLCLYNERCMFLHSWDYEEPIRQAKQQHQYQFQSQ</sequence>
<keyword evidence="1" id="KW-0863">Zinc-finger</keyword>
<feature type="zinc finger region" description="C3H1-type" evidence="1">
    <location>
        <begin position="294"/>
        <end position="328"/>
    </location>
</feature>
<evidence type="ECO:0000256" key="1">
    <source>
        <dbReference type="PROSITE-ProRule" id="PRU00723"/>
    </source>
</evidence>
<name>A0A168L943_ABSGL</name>
<feature type="region of interest" description="Disordered" evidence="2">
    <location>
        <begin position="247"/>
        <end position="267"/>
    </location>
</feature>
<evidence type="ECO:0000256" key="2">
    <source>
        <dbReference type="SAM" id="MobiDB-lite"/>
    </source>
</evidence>
<gene>
    <name evidence="5" type="primary">ABSGL_01712.1 scaffold 2091</name>
</gene>
<dbReference type="InParanoid" id="A0A168L943"/>
<feature type="domain" description="C3H1-type" evidence="4">
    <location>
        <begin position="294"/>
        <end position="328"/>
    </location>
</feature>
<keyword evidence="1" id="KW-0862">Zinc</keyword>
<feature type="transmembrane region" description="Helical" evidence="3">
    <location>
        <begin position="12"/>
        <end position="30"/>
    </location>
</feature>